<dbReference type="AlphaFoldDB" id="A0A9I9DBN8"/>
<proteinExistence type="predicted"/>
<evidence type="ECO:0000256" key="1">
    <source>
        <dbReference type="SAM" id="MobiDB-lite"/>
    </source>
</evidence>
<feature type="region of interest" description="Disordered" evidence="1">
    <location>
        <begin position="204"/>
        <end position="223"/>
    </location>
</feature>
<sequence>MVSLNIPNNFDPSPYVALVVGDDYSTHLLGWENTLTSNGYQVMVSDRSDIATMRETMSGAAHCVIPELPFGVIKDFWQRLPRTRRNDYYSSVYSPQTESTTRKVPPFKAIRETQTKYRRGPKVVPATLLKYMHSKGVSHKYRMHNKKYSHGGGDFANTDVVSTDTQPSKETDDWWDTLEDIPTGLENKSTSIWPDIIDEFIDNNTIPMENSDQPPQLDDDQES</sequence>
<protein>
    <submittedName>
        <fullName evidence="2">Uncharacterized protein</fullName>
    </submittedName>
</protein>
<dbReference type="EnsemblPlants" id="MELO3C015952.2.1">
    <property type="protein sequence ID" value="MELO3C015952.2.1"/>
    <property type="gene ID" value="MELO3C015952.2"/>
</dbReference>
<feature type="compositionally biased region" description="Polar residues" evidence="1">
    <location>
        <begin position="204"/>
        <end position="214"/>
    </location>
</feature>
<reference evidence="2" key="1">
    <citation type="submission" date="2023-03" db="UniProtKB">
        <authorList>
            <consortium name="EnsemblPlants"/>
        </authorList>
    </citation>
    <scope>IDENTIFICATION</scope>
</reference>
<accession>A0A9I9DBN8</accession>
<evidence type="ECO:0000313" key="2">
    <source>
        <dbReference type="EnsemblPlants" id="MELO3C015952.2.1"/>
    </source>
</evidence>
<organism evidence="2">
    <name type="scientific">Cucumis melo</name>
    <name type="common">Muskmelon</name>
    <dbReference type="NCBI Taxonomy" id="3656"/>
    <lineage>
        <taxon>Eukaryota</taxon>
        <taxon>Viridiplantae</taxon>
        <taxon>Streptophyta</taxon>
        <taxon>Embryophyta</taxon>
        <taxon>Tracheophyta</taxon>
        <taxon>Spermatophyta</taxon>
        <taxon>Magnoliopsida</taxon>
        <taxon>eudicotyledons</taxon>
        <taxon>Gunneridae</taxon>
        <taxon>Pentapetalae</taxon>
        <taxon>rosids</taxon>
        <taxon>fabids</taxon>
        <taxon>Cucurbitales</taxon>
        <taxon>Cucurbitaceae</taxon>
        <taxon>Benincaseae</taxon>
        <taxon>Cucumis</taxon>
    </lineage>
</organism>
<dbReference type="Gramene" id="MELO3C015952.2.1">
    <property type="protein sequence ID" value="MELO3C015952.2.1"/>
    <property type="gene ID" value="MELO3C015952.2"/>
</dbReference>
<name>A0A9I9DBN8_CUCME</name>